<reference evidence="2 3" key="1">
    <citation type="submission" date="2017-03" db="EMBL/GenBank/DDBJ databases">
        <title>Genome Survey of Euroglyphus maynei.</title>
        <authorList>
            <person name="Arlian L.G."/>
            <person name="Morgan M.S."/>
            <person name="Rider S.D."/>
        </authorList>
    </citation>
    <scope>NUCLEOTIDE SEQUENCE [LARGE SCALE GENOMIC DNA]</scope>
    <source>
        <strain evidence="2">Arlian Lab</strain>
        <tissue evidence="2">Whole body</tissue>
    </source>
</reference>
<keyword evidence="1" id="KW-0812">Transmembrane</keyword>
<evidence type="ECO:0000313" key="3">
    <source>
        <dbReference type="Proteomes" id="UP000194236"/>
    </source>
</evidence>
<dbReference type="Pfam" id="PF09775">
    <property type="entry name" value="Keratin_assoc"/>
    <property type="match status" value="1"/>
</dbReference>
<dbReference type="AlphaFoldDB" id="A0A1Y3BDM4"/>
<protein>
    <submittedName>
        <fullName evidence="2">Uncharacterized protein</fullName>
    </submittedName>
</protein>
<name>A0A1Y3BDM4_EURMA</name>
<feature type="transmembrane region" description="Helical" evidence="1">
    <location>
        <begin position="12"/>
        <end position="40"/>
    </location>
</feature>
<comment type="caution">
    <text evidence="2">The sequence shown here is derived from an EMBL/GenBank/DDBJ whole genome shotgun (WGS) entry which is preliminary data.</text>
</comment>
<accession>A0A1Y3BDM4</accession>
<dbReference type="InterPro" id="IPR018614">
    <property type="entry name" value="KRTCAP2"/>
</dbReference>
<gene>
    <name evidence="2" type="ORF">BLA29_001496</name>
</gene>
<evidence type="ECO:0000256" key="1">
    <source>
        <dbReference type="SAM" id="Phobius"/>
    </source>
</evidence>
<sequence length="65" mass="7540">MSLFGKHFQSKYMEVIFSLIVAMFASGLVHQVAVTIFYSLLRHYTSSTLLAQKPIRQTFRMKVKL</sequence>
<keyword evidence="3" id="KW-1185">Reference proteome</keyword>
<evidence type="ECO:0000313" key="2">
    <source>
        <dbReference type="EMBL" id="OTF78962.1"/>
    </source>
</evidence>
<proteinExistence type="predicted"/>
<dbReference type="Proteomes" id="UP000194236">
    <property type="component" value="Unassembled WGS sequence"/>
</dbReference>
<keyword evidence="1" id="KW-1133">Transmembrane helix</keyword>
<dbReference type="EMBL" id="MUJZ01025532">
    <property type="protein sequence ID" value="OTF78962.1"/>
    <property type="molecule type" value="Genomic_DNA"/>
</dbReference>
<organism evidence="2 3">
    <name type="scientific">Euroglyphus maynei</name>
    <name type="common">Mayne's house dust mite</name>
    <dbReference type="NCBI Taxonomy" id="6958"/>
    <lineage>
        <taxon>Eukaryota</taxon>
        <taxon>Metazoa</taxon>
        <taxon>Ecdysozoa</taxon>
        <taxon>Arthropoda</taxon>
        <taxon>Chelicerata</taxon>
        <taxon>Arachnida</taxon>
        <taxon>Acari</taxon>
        <taxon>Acariformes</taxon>
        <taxon>Sarcoptiformes</taxon>
        <taxon>Astigmata</taxon>
        <taxon>Psoroptidia</taxon>
        <taxon>Analgoidea</taxon>
        <taxon>Pyroglyphidae</taxon>
        <taxon>Pyroglyphinae</taxon>
        <taxon>Euroglyphus</taxon>
    </lineage>
</organism>
<dbReference type="OrthoDB" id="1111004at2759"/>
<keyword evidence="1" id="KW-0472">Membrane</keyword>